<feature type="non-terminal residue" evidence="2">
    <location>
        <position position="390"/>
    </location>
</feature>
<dbReference type="Proteomes" id="UP000729357">
    <property type="component" value="Unassembled WGS sequence"/>
</dbReference>
<keyword evidence="3" id="KW-1185">Reference proteome</keyword>
<protein>
    <recommendedName>
        <fullName evidence="4">Myb-like domain-containing protein</fullName>
    </recommendedName>
</protein>
<accession>A0A9P8FNX8</accession>
<feature type="region of interest" description="Disordered" evidence="1">
    <location>
        <begin position="284"/>
        <end position="322"/>
    </location>
</feature>
<comment type="caution">
    <text evidence="2">The sequence shown here is derived from an EMBL/GenBank/DDBJ whole genome shotgun (WGS) entry which is preliminary data.</text>
</comment>
<evidence type="ECO:0000313" key="2">
    <source>
        <dbReference type="EMBL" id="KAG9978141.1"/>
    </source>
</evidence>
<feature type="region of interest" description="Disordered" evidence="1">
    <location>
        <begin position="20"/>
        <end position="241"/>
    </location>
</feature>
<feature type="compositionally biased region" description="Basic and acidic residues" evidence="1">
    <location>
        <begin position="284"/>
        <end position="297"/>
    </location>
</feature>
<gene>
    <name evidence="2" type="ORF">KCU98_g9621</name>
</gene>
<name>A0A9P8FNX8_AURME</name>
<sequence>MTRSKSPVLPISLFDIFLGSGRTIRRPTGPPGFPFLRVPGKTELVRVRRRGSGQKNSGEGPKAASAKGSNRENAQSGSKHSSKKEDAKSSSNKDDNKSSSKKDDNKSSSKKDDKKSNSKPSNDKAADAKKTAEEPKTNGDKPQNSSDPVFTPEDDAKILLMMSEGKKMPEIAEAIGKTAQQTGQRFGKIKPKDGKQQKGGKHGNDKAGGADKKNKADEKQVIKADKKAEDRTSKSKAMDVKKQEQALSAAILLGGKLDHQHAHAHRHEVRHDHHVHLHDAHSHRSAHDTPHARHDSAHVPQHSRTRSHKSHHRAAASVTPSSRTAYTIKTMPSLAEDDLFSFSELQALSELIGKDMEGMWHRVSAAFFSMTGRRIAAEDIREKFAGLEIE</sequence>
<feature type="compositionally biased region" description="Polar residues" evidence="1">
    <location>
        <begin position="67"/>
        <end position="77"/>
    </location>
</feature>
<feature type="compositionally biased region" description="Basic residues" evidence="1">
    <location>
        <begin position="301"/>
        <end position="314"/>
    </location>
</feature>
<dbReference type="EMBL" id="JAHFXS010001332">
    <property type="protein sequence ID" value="KAG9978141.1"/>
    <property type="molecule type" value="Genomic_DNA"/>
</dbReference>
<feature type="compositionally biased region" description="Basic and acidic residues" evidence="1">
    <location>
        <begin position="190"/>
        <end position="241"/>
    </location>
</feature>
<proteinExistence type="predicted"/>
<organism evidence="2 3">
    <name type="scientific">Aureobasidium melanogenum</name>
    <name type="common">Aureobasidium pullulans var. melanogenum</name>
    <dbReference type="NCBI Taxonomy" id="46634"/>
    <lineage>
        <taxon>Eukaryota</taxon>
        <taxon>Fungi</taxon>
        <taxon>Dikarya</taxon>
        <taxon>Ascomycota</taxon>
        <taxon>Pezizomycotina</taxon>
        <taxon>Dothideomycetes</taxon>
        <taxon>Dothideomycetidae</taxon>
        <taxon>Dothideales</taxon>
        <taxon>Saccotheciaceae</taxon>
        <taxon>Aureobasidium</taxon>
    </lineage>
</organism>
<reference evidence="2" key="1">
    <citation type="journal article" date="2021" name="J Fungi (Basel)">
        <title>Virulence traits and population genomics of the black yeast Aureobasidium melanogenum.</title>
        <authorList>
            <person name="Cernosa A."/>
            <person name="Sun X."/>
            <person name="Gostincar C."/>
            <person name="Fang C."/>
            <person name="Gunde-Cimerman N."/>
            <person name="Song Z."/>
        </authorList>
    </citation>
    <scope>NUCLEOTIDE SEQUENCE</scope>
    <source>
        <strain evidence="2">EXF-9298</strain>
    </source>
</reference>
<evidence type="ECO:0000313" key="3">
    <source>
        <dbReference type="Proteomes" id="UP000729357"/>
    </source>
</evidence>
<dbReference type="AlphaFoldDB" id="A0A9P8FNX8"/>
<evidence type="ECO:0008006" key="4">
    <source>
        <dbReference type="Google" id="ProtNLM"/>
    </source>
</evidence>
<reference evidence="2" key="2">
    <citation type="submission" date="2021-08" db="EMBL/GenBank/DDBJ databases">
        <authorList>
            <person name="Gostincar C."/>
            <person name="Sun X."/>
            <person name="Song Z."/>
            <person name="Gunde-Cimerman N."/>
        </authorList>
    </citation>
    <scope>NUCLEOTIDE SEQUENCE</scope>
    <source>
        <strain evidence="2">EXF-9298</strain>
    </source>
</reference>
<feature type="compositionally biased region" description="Basic and acidic residues" evidence="1">
    <location>
        <begin position="83"/>
        <end position="139"/>
    </location>
</feature>
<evidence type="ECO:0000256" key="1">
    <source>
        <dbReference type="SAM" id="MobiDB-lite"/>
    </source>
</evidence>